<dbReference type="VEuPathDB" id="FungiDB:sr12958"/>
<keyword evidence="3" id="KW-0732">Signal</keyword>
<dbReference type="eggNOG" id="ENOG502R301">
    <property type="taxonomic scope" value="Eukaryota"/>
</dbReference>
<dbReference type="OrthoDB" id="2553342at2759"/>
<evidence type="ECO:0000256" key="1">
    <source>
        <dbReference type="SAM" id="MobiDB-lite"/>
    </source>
</evidence>
<keyword evidence="2" id="KW-0472">Membrane</keyword>
<organism evidence="4 5">
    <name type="scientific">Sporisorium reilianum (strain SRZ2)</name>
    <name type="common">Maize head smut fungus</name>
    <dbReference type="NCBI Taxonomy" id="999809"/>
    <lineage>
        <taxon>Eukaryota</taxon>
        <taxon>Fungi</taxon>
        <taxon>Dikarya</taxon>
        <taxon>Basidiomycota</taxon>
        <taxon>Ustilaginomycotina</taxon>
        <taxon>Ustilaginomycetes</taxon>
        <taxon>Ustilaginales</taxon>
        <taxon>Ustilaginaceae</taxon>
        <taxon>Sporisorium</taxon>
    </lineage>
</organism>
<protein>
    <submittedName>
        <fullName evidence="4">Uncharacterized protein</fullName>
    </submittedName>
</protein>
<keyword evidence="5" id="KW-1185">Reference proteome</keyword>
<name>E6ZYD0_SPORE</name>
<feature type="signal peptide" evidence="3">
    <location>
        <begin position="1"/>
        <end position="26"/>
    </location>
</feature>
<keyword evidence="2" id="KW-0812">Transmembrane</keyword>
<keyword evidence="2" id="KW-1133">Transmembrane helix</keyword>
<accession>E6ZYD0</accession>
<gene>
    <name evidence="4" type="ORF">sr12958</name>
</gene>
<proteinExistence type="predicted"/>
<feature type="chain" id="PRO_5003216703" evidence="3">
    <location>
        <begin position="27"/>
        <end position="197"/>
    </location>
</feature>
<evidence type="ECO:0000256" key="2">
    <source>
        <dbReference type="SAM" id="Phobius"/>
    </source>
</evidence>
<evidence type="ECO:0000256" key="3">
    <source>
        <dbReference type="SAM" id="SignalP"/>
    </source>
</evidence>
<reference evidence="4 5" key="1">
    <citation type="journal article" date="2010" name="Science">
        <title>Pathogenicity determinants in smut fungi revealed by genome comparison.</title>
        <authorList>
            <person name="Schirawski J."/>
            <person name="Mannhaupt G."/>
            <person name="Muench K."/>
            <person name="Brefort T."/>
            <person name="Schipper K."/>
            <person name="Doehlemann G."/>
            <person name="Di Stasio M."/>
            <person name="Roessel N."/>
            <person name="Mendoza-Mendoza A."/>
            <person name="Pester D."/>
            <person name="Mueller O."/>
            <person name="Winterberg B."/>
            <person name="Meyer E."/>
            <person name="Ghareeb H."/>
            <person name="Wollenberg T."/>
            <person name="Muensterkoetter M."/>
            <person name="Wong P."/>
            <person name="Walter M."/>
            <person name="Stukenbrock E."/>
            <person name="Gueldener U."/>
            <person name="Kahmann R."/>
        </authorList>
    </citation>
    <scope>NUCLEOTIDE SEQUENCE [LARGE SCALE GENOMIC DNA]</scope>
    <source>
        <strain evidence="5">SRZ2</strain>
    </source>
</reference>
<feature type="transmembrane region" description="Helical" evidence="2">
    <location>
        <begin position="171"/>
        <end position="189"/>
    </location>
</feature>
<dbReference type="AlphaFoldDB" id="E6ZYD0"/>
<feature type="region of interest" description="Disordered" evidence="1">
    <location>
        <begin position="108"/>
        <end position="157"/>
    </location>
</feature>
<dbReference type="EMBL" id="FQ311452">
    <property type="protein sequence ID" value="CBQ72237.1"/>
    <property type="molecule type" value="Genomic_DNA"/>
</dbReference>
<dbReference type="HOGENOM" id="CLU_1422413_0_0_1"/>
<dbReference type="Proteomes" id="UP000008867">
    <property type="component" value="Chromosome 3"/>
</dbReference>
<evidence type="ECO:0000313" key="5">
    <source>
        <dbReference type="Proteomes" id="UP000008867"/>
    </source>
</evidence>
<evidence type="ECO:0000313" key="4">
    <source>
        <dbReference type="EMBL" id="CBQ72237.1"/>
    </source>
</evidence>
<sequence>MKAVSRLALLTTLCMYLVALAALSSAQGISQPQASLPVQSASDDPNVSASAALCTLHAILGTQSAHGIGPLTVQPDCMSMTLQPHSSASSSVNAQTLPSSGVATIFTPSSSSGSASTATATPTTAPRTSSASSASVSSSASSSSAAPRQTNAGQAQARPPAAASWIAKHNIGVLLFTTFALLAGVTYFLDELLTLLV</sequence>